<dbReference type="Pfam" id="PF08220">
    <property type="entry name" value="HTH_DeoR"/>
    <property type="match status" value="1"/>
</dbReference>
<dbReference type="Gene3D" id="3.40.50.2300">
    <property type="match status" value="1"/>
</dbReference>
<dbReference type="BioCyc" id="TSAC1094508:GLMA-268-MONOMER"/>
<feature type="domain" description="PTS EIIA type-2" evidence="6">
    <location>
        <begin position="564"/>
        <end position="707"/>
    </location>
</feature>
<dbReference type="PROSITE" id="PS51372">
    <property type="entry name" value="PRD_2"/>
    <property type="match status" value="2"/>
</dbReference>
<dbReference type="InterPro" id="IPR001034">
    <property type="entry name" value="DeoR_HTH"/>
</dbReference>
<dbReference type="Gene3D" id="1.10.10.10">
    <property type="entry name" value="Winged helix-like DNA-binding domain superfamily/Winged helix DNA-binding domain"/>
    <property type="match status" value="2"/>
</dbReference>
<keyword evidence="4" id="KW-0010">Activator</keyword>
<dbReference type="PROSITE" id="PS51094">
    <property type="entry name" value="PTS_EIIA_TYPE_2"/>
    <property type="match status" value="1"/>
</dbReference>
<dbReference type="Gene3D" id="1.10.1790.10">
    <property type="entry name" value="PRD domain"/>
    <property type="match status" value="2"/>
</dbReference>
<dbReference type="InterPro" id="IPR011608">
    <property type="entry name" value="PRD"/>
</dbReference>
<dbReference type="Pfam" id="PF00874">
    <property type="entry name" value="PRD"/>
    <property type="match status" value="2"/>
</dbReference>
<dbReference type="KEGG" id="tsh:Tsac_0266"/>
<evidence type="ECO:0000259" key="8">
    <source>
        <dbReference type="PROSITE" id="PS51372"/>
    </source>
</evidence>
<dbReference type="SUPFAM" id="SSF63520">
    <property type="entry name" value="PTS-regulatory domain, PRD"/>
    <property type="match status" value="2"/>
</dbReference>
<accession>I3VS07</accession>
<dbReference type="GO" id="GO:0003700">
    <property type="term" value="F:DNA-binding transcription factor activity"/>
    <property type="evidence" value="ECO:0007669"/>
    <property type="project" value="InterPro"/>
</dbReference>
<dbReference type="PANTHER" id="PTHR30185">
    <property type="entry name" value="CRYPTIC BETA-GLUCOSIDE BGL OPERON ANTITERMINATOR"/>
    <property type="match status" value="1"/>
</dbReference>
<dbReference type="EMBL" id="CP003184">
    <property type="protein sequence ID" value="AFK85302.1"/>
    <property type="molecule type" value="Genomic_DNA"/>
</dbReference>
<sequence length="715" mass="81081">MKEVIIIILNERCTHILIKLVNSSLPVKITELASSFKVSSRTIRYDLDAIDEFLKYNSLPQLIRKPNVGVKFSESLEDRKKALEILDDVSIYHYALSQKERVNIILSSLMGQKDYTTINTLADKLLVSRSTIINDLDKVREWLLEHGLELKSVPKYGLKVIGDEKKLRKAAIELLTETVDIEKVLDIVKSPMYTKINVGMDNEIKRLFQNIDISYIEECIKTAEDELETIFSDAAFTGLVAHIAIAIKRIELGRDIIMPTEELKSLEMTKEFSVASNIAKMLEKHFNVNIPIDEIGYITVHLLGSNVTNKKSNKDKNWLELELITKKIISNVEKEVNIDLSRDAQLFEGLLEHVRPTIYRLSHGLELKNPVLDEIKRNYSRLFEIVKGCLKPLEEYAGNKLNDEEIGYFVMHFGAAIERQKSPSINRMDVLVVCGTGIGTAKMLSSRLQSVFNVNIKGTVAYHQVKDQLKKKHVDLIVSTVPVEAEGIKTVVVNPLLTENDIEKLKLFIKNDRTYAIKLDDLIKIIEKHCSILNKQKLLEELKQFLDLEDVNEERGVAEPLLKDLLTEKTIRLNVEVKDWEEAVRIGGELLEKEGAIEHRYIDAMIDSVKEIGPYIVIAPGIAMPHARPEAGAKKIGMSLITLKNPVNFGNKENDPVRIVVCLCAIDHSSHLKALSELVELLGDERFISVLLNSSAQHEIFNYMRFGKKGGNKFD</sequence>
<evidence type="ECO:0000256" key="5">
    <source>
        <dbReference type="ARBA" id="ARBA00023163"/>
    </source>
</evidence>
<dbReference type="InterPro" id="IPR050661">
    <property type="entry name" value="BglG_antiterminators"/>
</dbReference>
<evidence type="ECO:0000256" key="4">
    <source>
        <dbReference type="ARBA" id="ARBA00023159"/>
    </source>
</evidence>
<evidence type="ECO:0000259" key="6">
    <source>
        <dbReference type="PROSITE" id="PS51094"/>
    </source>
</evidence>
<dbReference type="AlphaFoldDB" id="I3VS07"/>
<dbReference type="Proteomes" id="UP000006178">
    <property type="component" value="Chromosome"/>
</dbReference>
<dbReference type="CDD" id="cd00211">
    <property type="entry name" value="PTS_IIA_fru"/>
    <property type="match status" value="1"/>
</dbReference>
<feature type="domain" description="PRD" evidence="8">
    <location>
        <begin position="207"/>
        <end position="312"/>
    </location>
</feature>
<feature type="domain" description="PRD" evidence="8">
    <location>
        <begin position="316"/>
        <end position="423"/>
    </location>
</feature>
<name>I3VS07_THESW</name>
<dbReference type="eggNOG" id="COG3711">
    <property type="taxonomic scope" value="Bacteria"/>
</dbReference>
<dbReference type="InterPro" id="IPR016152">
    <property type="entry name" value="PTrfase/Anion_transptr"/>
</dbReference>
<keyword evidence="3" id="KW-0805">Transcription regulation</keyword>
<evidence type="ECO:0000256" key="1">
    <source>
        <dbReference type="ARBA" id="ARBA00022679"/>
    </source>
</evidence>
<dbReference type="PROSITE" id="PS51099">
    <property type="entry name" value="PTS_EIIB_TYPE_2"/>
    <property type="match status" value="1"/>
</dbReference>
<evidence type="ECO:0000313" key="9">
    <source>
        <dbReference type="EMBL" id="AFK85302.1"/>
    </source>
</evidence>
<dbReference type="InterPro" id="IPR036388">
    <property type="entry name" value="WH-like_DNA-bd_sf"/>
</dbReference>
<keyword evidence="10" id="KW-1185">Reference proteome</keyword>
<dbReference type="Gene3D" id="3.40.930.10">
    <property type="entry name" value="Mannitol-specific EII, Chain A"/>
    <property type="match status" value="1"/>
</dbReference>
<keyword evidence="2" id="KW-0677">Repeat</keyword>
<dbReference type="SUPFAM" id="SSF52794">
    <property type="entry name" value="PTS system IIB component-like"/>
    <property type="match status" value="1"/>
</dbReference>
<keyword evidence="1" id="KW-0808">Transferase</keyword>
<feature type="domain" description="PTS EIIB type-2" evidence="7">
    <location>
        <begin position="428"/>
        <end position="517"/>
    </location>
</feature>
<dbReference type="InterPro" id="IPR036095">
    <property type="entry name" value="PTS_EIIB-like_sf"/>
</dbReference>
<dbReference type="InterPro" id="IPR036390">
    <property type="entry name" value="WH_DNA-bd_sf"/>
</dbReference>
<evidence type="ECO:0000313" key="10">
    <source>
        <dbReference type="Proteomes" id="UP000006178"/>
    </source>
</evidence>
<evidence type="ECO:0000256" key="3">
    <source>
        <dbReference type="ARBA" id="ARBA00023015"/>
    </source>
</evidence>
<dbReference type="GO" id="GO:0009401">
    <property type="term" value="P:phosphoenolpyruvate-dependent sugar phosphotransferase system"/>
    <property type="evidence" value="ECO:0007669"/>
    <property type="project" value="InterPro"/>
</dbReference>
<dbReference type="Pfam" id="PF05043">
    <property type="entry name" value="Mga"/>
    <property type="match status" value="1"/>
</dbReference>
<dbReference type="STRING" id="1094508.Tsac_0266"/>
<protein>
    <submittedName>
        <fullName evidence="9">PTS modulated transcriptional regulator, MtlR family</fullName>
    </submittedName>
</protein>
<dbReference type="PANTHER" id="PTHR30185:SF18">
    <property type="entry name" value="TRANSCRIPTIONAL REGULATOR MTLR"/>
    <property type="match status" value="1"/>
</dbReference>
<dbReference type="CDD" id="cd05568">
    <property type="entry name" value="PTS_IIB_bgl_like"/>
    <property type="match status" value="1"/>
</dbReference>
<dbReference type="PROSITE" id="PS00372">
    <property type="entry name" value="PTS_EIIA_TYPE_2_HIS"/>
    <property type="match status" value="1"/>
</dbReference>
<organism evidence="9 10">
    <name type="scientific">Thermoanaerobacterium saccharolyticum (strain DSM 8691 / JW/SL-YS485)</name>
    <dbReference type="NCBI Taxonomy" id="1094508"/>
    <lineage>
        <taxon>Bacteria</taxon>
        <taxon>Bacillati</taxon>
        <taxon>Bacillota</taxon>
        <taxon>Clostridia</taxon>
        <taxon>Thermoanaerobacterales</taxon>
        <taxon>Thermoanaerobacteraceae</taxon>
        <taxon>Thermoanaerobacterium</taxon>
    </lineage>
</organism>
<dbReference type="Pfam" id="PF00359">
    <property type="entry name" value="PTS_EIIA_2"/>
    <property type="match status" value="1"/>
</dbReference>
<keyword evidence="5" id="KW-0804">Transcription</keyword>
<gene>
    <name evidence="9" type="ordered locus">Tsac_0266</name>
</gene>
<dbReference type="PATRIC" id="fig|1094508.3.peg.267"/>
<dbReference type="InterPro" id="IPR007737">
    <property type="entry name" value="Mga_HTH"/>
</dbReference>
<dbReference type="InterPro" id="IPR002178">
    <property type="entry name" value="PTS_EIIA_type-2_dom"/>
</dbReference>
<evidence type="ECO:0000256" key="2">
    <source>
        <dbReference type="ARBA" id="ARBA00022737"/>
    </source>
</evidence>
<dbReference type="SUPFAM" id="SSF55804">
    <property type="entry name" value="Phoshotransferase/anion transport protein"/>
    <property type="match status" value="1"/>
</dbReference>
<evidence type="ECO:0000259" key="7">
    <source>
        <dbReference type="PROSITE" id="PS51099"/>
    </source>
</evidence>
<dbReference type="GO" id="GO:0008982">
    <property type="term" value="F:protein-N(PI)-phosphohistidine-sugar phosphotransferase activity"/>
    <property type="evidence" value="ECO:0007669"/>
    <property type="project" value="InterPro"/>
</dbReference>
<dbReference type="eggNOG" id="COG1762">
    <property type="taxonomic scope" value="Bacteria"/>
</dbReference>
<proteinExistence type="predicted"/>
<dbReference type="InterPro" id="IPR013011">
    <property type="entry name" value="PTS_EIIB_2"/>
</dbReference>
<reference evidence="9 10" key="1">
    <citation type="journal article" date="2014" name="Appl. Environ. Microbiol.">
        <title>Profile of Secreted Hydrolases, Associated Proteins, and SlpA in Thermoanaerobacterium saccharolyticum during the Degradation of Hemicellulose.</title>
        <authorList>
            <person name="Currie D.H."/>
            <person name="Guss A.M."/>
            <person name="Herring C.D."/>
            <person name="Giannone R.J."/>
            <person name="Johnson C.M."/>
            <person name="Lankford P.K."/>
            <person name="Brown S.D."/>
            <person name="Hettich R.L."/>
            <person name="Lynd L.R."/>
        </authorList>
    </citation>
    <scope>NUCLEOTIDE SEQUENCE [LARGE SCALE GENOMIC DNA]</scope>
    <source>
        <strain evidence="10">DSM 8691 / JW/SL-YS485</strain>
    </source>
</reference>
<dbReference type="RefSeq" id="WP_014757224.1">
    <property type="nucleotide sequence ID" value="NC_017992.1"/>
</dbReference>
<dbReference type="SUPFAM" id="SSF46785">
    <property type="entry name" value="Winged helix' DNA-binding domain"/>
    <property type="match status" value="1"/>
</dbReference>
<dbReference type="InterPro" id="IPR036634">
    <property type="entry name" value="PRD_sf"/>
</dbReference>